<dbReference type="AlphaFoldDB" id="A0ABD2SK14"/>
<sequence>MWCHDIGREQAANKPLLKTVFQVMMHLFSPRKTTLLFVIREKTKTPLEYLEPILREDIQKIWDAVRKPQAHKDTQLSEFFNKSLLYPVMRRRKSSLKIRLLNLGSFFSTPSLQEAWLAIGGVLFQPLVFLTVYSKYGKSSKKTSISTCLLTRSWWQLCVVKKLQMRSSVV</sequence>
<dbReference type="Pfam" id="PF05879">
    <property type="entry name" value="RHD3_GTPase"/>
    <property type="match status" value="1"/>
</dbReference>
<dbReference type="PANTHER" id="PTHR45923">
    <property type="entry name" value="PROTEIN SEY1"/>
    <property type="match status" value="1"/>
</dbReference>
<dbReference type="InterPro" id="IPR008803">
    <property type="entry name" value="RHD3/Sey1"/>
</dbReference>
<gene>
    <name evidence="9" type="ORF">AABB24_023563</name>
</gene>
<keyword evidence="7" id="KW-1133">Transmembrane helix</keyword>
<keyword evidence="10" id="KW-1185">Reference proteome</keyword>
<evidence type="ECO:0000313" key="10">
    <source>
        <dbReference type="Proteomes" id="UP001627284"/>
    </source>
</evidence>
<reference evidence="9 10" key="1">
    <citation type="submission" date="2024-05" db="EMBL/GenBank/DDBJ databases">
        <title>De novo assembly of an allotetraploid wild potato.</title>
        <authorList>
            <person name="Hosaka A.J."/>
        </authorList>
    </citation>
    <scope>NUCLEOTIDE SEQUENCE [LARGE SCALE GENOMIC DNA]</scope>
    <source>
        <tissue evidence="9">Young leaves</tissue>
    </source>
</reference>
<dbReference type="Proteomes" id="UP001627284">
    <property type="component" value="Unassembled WGS sequence"/>
</dbReference>
<dbReference type="InterPro" id="IPR030386">
    <property type="entry name" value="G_GB1_RHD3_dom"/>
</dbReference>
<feature type="domain" description="GB1/RHD3-type G" evidence="8">
    <location>
        <begin position="1"/>
        <end position="81"/>
    </location>
</feature>
<keyword evidence="5 7" id="KW-0472">Membrane</keyword>
<evidence type="ECO:0000256" key="4">
    <source>
        <dbReference type="ARBA" id="ARBA00023134"/>
    </source>
</evidence>
<evidence type="ECO:0000256" key="7">
    <source>
        <dbReference type="SAM" id="Phobius"/>
    </source>
</evidence>
<comment type="caution">
    <text evidence="9">The sequence shown here is derived from an EMBL/GenBank/DDBJ whole genome shotgun (WGS) entry which is preliminary data.</text>
</comment>
<organism evidence="9 10">
    <name type="scientific">Solanum stoloniferum</name>
    <dbReference type="NCBI Taxonomy" id="62892"/>
    <lineage>
        <taxon>Eukaryota</taxon>
        <taxon>Viridiplantae</taxon>
        <taxon>Streptophyta</taxon>
        <taxon>Embryophyta</taxon>
        <taxon>Tracheophyta</taxon>
        <taxon>Spermatophyta</taxon>
        <taxon>Magnoliopsida</taxon>
        <taxon>eudicotyledons</taxon>
        <taxon>Gunneridae</taxon>
        <taxon>Pentapetalae</taxon>
        <taxon>asterids</taxon>
        <taxon>lamiids</taxon>
        <taxon>Solanales</taxon>
        <taxon>Solanaceae</taxon>
        <taxon>Solanoideae</taxon>
        <taxon>Solaneae</taxon>
        <taxon>Solanum</taxon>
    </lineage>
</organism>
<accession>A0ABD2SK14</accession>
<dbReference type="EMBL" id="JBJKTR010000014">
    <property type="protein sequence ID" value="KAL3344194.1"/>
    <property type="molecule type" value="Genomic_DNA"/>
</dbReference>
<dbReference type="GO" id="GO:0016787">
    <property type="term" value="F:hydrolase activity"/>
    <property type="evidence" value="ECO:0007669"/>
    <property type="project" value="UniProtKB-KW"/>
</dbReference>
<keyword evidence="3" id="KW-0256">Endoplasmic reticulum</keyword>
<evidence type="ECO:0000313" key="9">
    <source>
        <dbReference type="EMBL" id="KAL3344194.1"/>
    </source>
</evidence>
<dbReference type="GO" id="GO:0005525">
    <property type="term" value="F:GTP binding"/>
    <property type="evidence" value="ECO:0007669"/>
    <property type="project" value="UniProtKB-KW"/>
</dbReference>
<evidence type="ECO:0000256" key="1">
    <source>
        <dbReference type="ARBA" id="ARBA00022741"/>
    </source>
</evidence>
<keyword evidence="1" id="KW-0547">Nucleotide-binding</keyword>
<keyword evidence="4" id="KW-0342">GTP-binding</keyword>
<dbReference type="PROSITE" id="PS51715">
    <property type="entry name" value="G_GB1_RHD3"/>
    <property type="match status" value="1"/>
</dbReference>
<feature type="transmembrane region" description="Helical" evidence="7">
    <location>
        <begin position="115"/>
        <end position="133"/>
    </location>
</feature>
<name>A0ABD2SK14_9SOLN</name>
<evidence type="ECO:0000256" key="6">
    <source>
        <dbReference type="PROSITE-ProRule" id="PRU01052"/>
    </source>
</evidence>
<evidence type="ECO:0000256" key="2">
    <source>
        <dbReference type="ARBA" id="ARBA00022801"/>
    </source>
</evidence>
<proteinExistence type="inferred from homology"/>
<dbReference type="PANTHER" id="PTHR45923:SF20">
    <property type="entry name" value="PROTEIN ROOT HAIR DEFECTIVE 3 HOMOLOG 2"/>
    <property type="match status" value="1"/>
</dbReference>
<protein>
    <recommendedName>
        <fullName evidence="8">GB1/RHD3-type G domain-containing protein</fullName>
    </recommendedName>
</protein>
<evidence type="ECO:0000256" key="3">
    <source>
        <dbReference type="ARBA" id="ARBA00022824"/>
    </source>
</evidence>
<keyword evidence="2" id="KW-0378">Hydrolase</keyword>
<comment type="similarity">
    <text evidence="6">Belongs to the TRAFAC class dynamin-like GTPase superfamily. GB1/RHD3 GTPase family.</text>
</comment>
<keyword evidence="7" id="KW-0812">Transmembrane</keyword>
<evidence type="ECO:0000259" key="8">
    <source>
        <dbReference type="PROSITE" id="PS51715"/>
    </source>
</evidence>
<evidence type="ECO:0000256" key="5">
    <source>
        <dbReference type="ARBA" id="ARBA00023136"/>
    </source>
</evidence>